<dbReference type="EMBL" id="CM042880">
    <property type="protein sequence ID" value="KAI4388668.1"/>
    <property type="molecule type" value="Genomic_DNA"/>
</dbReference>
<protein>
    <submittedName>
        <fullName evidence="1">Uncharacterized protein</fullName>
    </submittedName>
</protein>
<evidence type="ECO:0000313" key="1">
    <source>
        <dbReference type="EMBL" id="KAI4388668.1"/>
    </source>
</evidence>
<keyword evidence="2" id="KW-1185">Reference proteome</keyword>
<dbReference type="Proteomes" id="UP001057402">
    <property type="component" value="Chromosome 1"/>
</dbReference>
<accession>A0ACB9SGP7</accession>
<name>A0ACB9SGP7_9MYRT</name>
<gene>
    <name evidence="1" type="ORF">MLD38_000976</name>
</gene>
<sequence length="102" mass="11613">MDGVRMKNHITHFKTDTSHVLLRQGALLRGPLETRNHRILNFVQILNSLTHINHHVRPSGLRTKTPNLLREILIPTELFGQELRPDLRVVSRANSSIIDGLG</sequence>
<proteinExistence type="predicted"/>
<comment type="caution">
    <text evidence="1">The sequence shown here is derived from an EMBL/GenBank/DDBJ whole genome shotgun (WGS) entry which is preliminary data.</text>
</comment>
<reference evidence="2" key="1">
    <citation type="journal article" date="2023" name="Front. Plant Sci.">
        <title>Chromosomal-level genome assembly of Melastoma candidum provides insights into trichome evolution.</title>
        <authorList>
            <person name="Zhong Y."/>
            <person name="Wu W."/>
            <person name="Sun C."/>
            <person name="Zou P."/>
            <person name="Liu Y."/>
            <person name="Dai S."/>
            <person name="Zhou R."/>
        </authorList>
    </citation>
    <scope>NUCLEOTIDE SEQUENCE [LARGE SCALE GENOMIC DNA]</scope>
</reference>
<organism evidence="1 2">
    <name type="scientific">Melastoma candidum</name>
    <dbReference type="NCBI Taxonomy" id="119954"/>
    <lineage>
        <taxon>Eukaryota</taxon>
        <taxon>Viridiplantae</taxon>
        <taxon>Streptophyta</taxon>
        <taxon>Embryophyta</taxon>
        <taxon>Tracheophyta</taxon>
        <taxon>Spermatophyta</taxon>
        <taxon>Magnoliopsida</taxon>
        <taxon>eudicotyledons</taxon>
        <taxon>Gunneridae</taxon>
        <taxon>Pentapetalae</taxon>
        <taxon>rosids</taxon>
        <taxon>malvids</taxon>
        <taxon>Myrtales</taxon>
        <taxon>Melastomataceae</taxon>
        <taxon>Melastomatoideae</taxon>
        <taxon>Melastomateae</taxon>
        <taxon>Melastoma</taxon>
    </lineage>
</organism>
<evidence type="ECO:0000313" key="2">
    <source>
        <dbReference type="Proteomes" id="UP001057402"/>
    </source>
</evidence>